<dbReference type="EMBL" id="CP011209">
    <property type="protein sequence ID" value="AKM78122.1"/>
    <property type="molecule type" value="Genomic_DNA"/>
</dbReference>
<evidence type="ECO:0000313" key="1">
    <source>
        <dbReference type="EMBL" id="AKM78122.1"/>
    </source>
</evidence>
<proteinExistence type="predicted"/>
<evidence type="ECO:0000313" key="2">
    <source>
        <dbReference type="Proteomes" id="UP000035656"/>
    </source>
</evidence>
<organism evidence="1 2">
    <name type="scientific">Candidatus Wolfebacteria bacterium GW2011_GWB1_47_1</name>
    <dbReference type="NCBI Taxonomy" id="1619007"/>
    <lineage>
        <taxon>Bacteria</taxon>
        <taxon>Candidatus Wolfeibacteriota</taxon>
    </lineage>
</organism>
<sequence>MYSIETVKRKKINDAAVMYTVPAIGGVGPNDELVMALTVDTSTTGSSCIRGLVRIITKRIGNENMPGYIDTSELCHVESRDGLTWRKTTPLVIKGIDMIVENIANDIGGIFWGLEDHSIWIDERGIKHVYFTIAFGLGKKQGYRVYLGHAEGETLASLVATNPVLSPITRVNKGFKEVVISPVVVDGIRINLAESNDGGYSVISAIGTEEYYMGGIFYALPRIQKKSDTPGVLSTYLLPHYCLTSSLNIIACLSA</sequence>
<accession>A0A0G4ATQ9</accession>
<reference evidence="1 2" key="1">
    <citation type="journal article" date="2015" name="Nature">
        <title>rRNA introns, odd ribosomes, and small enigmatic genomes across a large radiation of phyla.</title>
        <authorList>
            <person name="Brown C.T."/>
            <person name="Hug L.A."/>
            <person name="Thomas B.C."/>
            <person name="Sharon I."/>
            <person name="Castelle C.J."/>
            <person name="Singh A."/>
            <person name="Wilkins M.J."/>
            <person name="Williams K.H."/>
            <person name="Banfield J.F."/>
        </authorList>
    </citation>
    <scope>NUCLEOTIDE SEQUENCE [LARGE SCALE GENOMIC DNA]</scope>
</reference>
<dbReference type="KEGG" id="pwo:UX70_C0001G0399"/>
<dbReference type="Proteomes" id="UP000035656">
    <property type="component" value="Chromosome"/>
</dbReference>
<dbReference type="AlphaFoldDB" id="A0A0G4ATQ9"/>
<name>A0A0G4ATQ9_9BACT</name>
<protein>
    <submittedName>
        <fullName evidence="1">Uncharacterized protein</fullName>
    </submittedName>
</protein>
<gene>
    <name evidence="1" type="ORF">UX70_C0001G0399</name>
</gene>
<dbReference type="STRING" id="1619007.UX70_C0001G0399"/>